<dbReference type="PROSITE" id="PS50943">
    <property type="entry name" value="HTH_CROC1"/>
    <property type="match status" value="1"/>
</dbReference>
<dbReference type="PROSITE" id="PS50042">
    <property type="entry name" value="CNMP_BINDING_3"/>
    <property type="match status" value="1"/>
</dbReference>
<comment type="caution">
    <text evidence="5">The sequence shown here is derived from an EMBL/GenBank/DDBJ whole genome shotgun (WGS) entry which is preliminary data.</text>
</comment>
<dbReference type="Gene3D" id="2.60.120.10">
    <property type="entry name" value="Jelly Rolls"/>
    <property type="match status" value="1"/>
</dbReference>
<dbReference type="Gene3D" id="1.10.260.40">
    <property type="entry name" value="lambda repressor-like DNA-binding domains"/>
    <property type="match status" value="1"/>
</dbReference>
<dbReference type="PANTHER" id="PTHR46797">
    <property type="entry name" value="HTH-TYPE TRANSCRIPTIONAL REGULATOR"/>
    <property type="match status" value="1"/>
</dbReference>
<dbReference type="InterPro" id="IPR010982">
    <property type="entry name" value="Lambda_DNA-bd_dom_sf"/>
</dbReference>
<reference evidence="5 6" key="1">
    <citation type="submission" date="2018-11" db="EMBL/GenBank/DDBJ databases">
        <title>Genomic Encyclopedia of Type Strains, Phase IV (KMG-IV): sequencing the most valuable type-strain genomes for metagenomic binning, comparative biology and taxonomic classification.</title>
        <authorList>
            <person name="Goeker M."/>
        </authorList>
    </citation>
    <scope>NUCLEOTIDE SEQUENCE [LARGE SCALE GENOMIC DNA]</scope>
    <source>
        <strain evidence="5 6">DSM 22027</strain>
    </source>
</reference>
<dbReference type="InterPro" id="IPR011051">
    <property type="entry name" value="RmlC_Cupin_sf"/>
</dbReference>
<dbReference type="Proteomes" id="UP000276223">
    <property type="component" value="Unassembled WGS sequence"/>
</dbReference>
<accession>A0A3N1UVF0</accession>
<feature type="domain" description="Cyclic nucleotide-binding" evidence="3">
    <location>
        <begin position="109"/>
        <end position="172"/>
    </location>
</feature>
<dbReference type="SMART" id="SM00530">
    <property type="entry name" value="HTH_XRE"/>
    <property type="match status" value="1"/>
</dbReference>
<evidence type="ECO:0000256" key="1">
    <source>
        <dbReference type="ARBA" id="ARBA00023125"/>
    </source>
</evidence>
<dbReference type="SUPFAM" id="SSF51182">
    <property type="entry name" value="RmlC-like cupins"/>
    <property type="match status" value="1"/>
</dbReference>
<gene>
    <name evidence="5" type="ORF">EDC27_1415</name>
</gene>
<proteinExistence type="predicted"/>
<name>A0A3N1UVF0_9BACT</name>
<evidence type="ECO:0000313" key="5">
    <source>
        <dbReference type="EMBL" id="ROQ93399.1"/>
    </source>
</evidence>
<dbReference type="PANTHER" id="PTHR46797:SF19">
    <property type="entry name" value="BLL2473 PROTEIN"/>
    <property type="match status" value="1"/>
</dbReference>
<dbReference type="InterPro" id="IPR050807">
    <property type="entry name" value="TransReg_Diox_bact_type"/>
</dbReference>
<dbReference type="CDD" id="cd02209">
    <property type="entry name" value="cupin_XRE_C"/>
    <property type="match status" value="1"/>
</dbReference>
<dbReference type="RefSeq" id="WP_123289907.1">
    <property type="nucleotide sequence ID" value="NZ_RJVA01000011.1"/>
</dbReference>
<dbReference type="Pfam" id="PF01381">
    <property type="entry name" value="HTH_3"/>
    <property type="match status" value="1"/>
</dbReference>
<dbReference type="GO" id="GO:0005829">
    <property type="term" value="C:cytosol"/>
    <property type="evidence" value="ECO:0007669"/>
    <property type="project" value="TreeGrafter"/>
</dbReference>
<dbReference type="EMBL" id="RJVA01000011">
    <property type="protein sequence ID" value="ROQ93399.1"/>
    <property type="molecule type" value="Genomic_DNA"/>
</dbReference>
<protein>
    <submittedName>
        <fullName evidence="5">XRE family transcriptional regulator</fullName>
    </submittedName>
</protein>
<organism evidence="5 6">
    <name type="scientific">Desulfosoma caldarium</name>
    <dbReference type="NCBI Taxonomy" id="610254"/>
    <lineage>
        <taxon>Bacteria</taxon>
        <taxon>Pseudomonadati</taxon>
        <taxon>Thermodesulfobacteriota</taxon>
        <taxon>Syntrophobacteria</taxon>
        <taxon>Syntrophobacterales</taxon>
        <taxon>Syntrophobacteraceae</taxon>
        <taxon>Desulfosoma</taxon>
    </lineage>
</organism>
<dbReference type="InterPro" id="IPR000595">
    <property type="entry name" value="cNMP-bd_dom"/>
</dbReference>
<dbReference type="GO" id="GO:0003700">
    <property type="term" value="F:DNA-binding transcription factor activity"/>
    <property type="evidence" value="ECO:0007669"/>
    <property type="project" value="TreeGrafter"/>
</dbReference>
<dbReference type="AlphaFoldDB" id="A0A3N1UVF0"/>
<dbReference type="InterPro" id="IPR013096">
    <property type="entry name" value="Cupin_2"/>
</dbReference>
<evidence type="ECO:0000256" key="2">
    <source>
        <dbReference type="SAM" id="MobiDB-lite"/>
    </source>
</evidence>
<dbReference type="SUPFAM" id="SSF47413">
    <property type="entry name" value="lambda repressor-like DNA-binding domains"/>
    <property type="match status" value="1"/>
</dbReference>
<feature type="compositionally biased region" description="Basic and acidic residues" evidence="2">
    <location>
        <begin position="88"/>
        <end position="103"/>
    </location>
</feature>
<sequence>MARQDDIHLAVKALKIGHKVRGLRQQHKYTLQDLAQKTGLSKPFLSQIENDHVVPPIATLMKLARALNVTLAHFFQEQETDQKISITRPEDRSRLERRPHQSKGESHYIYESLEFRKRSKHMEPFLVEFPLHAADQMVFQSHEGEEFLYILEGEVEFRTIDRVEILHPGDSIYLDSDISHSFRCAGDKPAKAVAVLYSPRPT</sequence>
<evidence type="ECO:0000259" key="4">
    <source>
        <dbReference type="PROSITE" id="PS50943"/>
    </source>
</evidence>
<evidence type="ECO:0000313" key="6">
    <source>
        <dbReference type="Proteomes" id="UP000276223"/>
    </source>
</evidence>
<keyword evidence="6" id="KW-1185">Reference proteome</keyword>
<feature type="domain" description="HTH cro/C1-type" evidence="4">
    <location>
        <begin position="20"/>
        <end position="74"/>
    </location>
</feature>
<dbReference type="OrthoDB" id="5343295at2"/>
<dbReference type="InterPro" id="IPR014710">
    <property type="entry name" value="RmlC-like_jellyroll"/>
</dbReference>
<dbReference type="InterPro" id="IPR001387">
    <property type="entry name" value="Cro/C1-type_HTH"/>
</dbReference>
<dbReference type="GO" id="GO:0003677">
    <property type="term" value="F:DNA binding"/>
    <property type="evidence" value="ECO:0007669"/>
    <property type="project" value="UniProtKB-KW"/>
</dbReference>
<dbReference type="CDD" id="cd00093">
    <property type="entry name" value="HTH_XRE"/>
    <property type="match status" value="1"/>
</dbReference>
<evidence type="ECO:0000259" key="3">
    <source>
        <dbReference type="PROSITE" id="PS50042"/>
    </source>
</evidence>
<feature type="region of interest" description="Disordered" evidence="2">
    <location>
        <begin position="82"/>
        <end position="103"/>
    </location>
</feature>
<dbReference type="Pfam" id="PF07883">
    <property type="entry name" value="Cupin_2"/>
    <property type="match status" value="1"/>
</dbReference>
<keyword evidence="1" id="KW-0238">DNA-binding</keyword>